<proteinExistence type="predicted"/>
<dbReference type="AlphaFoldDB" id="X1BGD9"/>
<reference evidence="1" key="1">
    <citation type="journal article" date="2014" name="Front. Microbiol.">
        <title>High frequency of phylogenetically diverse reductive dehalogenase-homologous genes in deep subseafloor sedimentary metagenomes.</title>
        <authorList>
            <person name="Kawai M."/>
            <person name="Futagami T."/>
            <person name="Toyoda A."/>
            <person name="Takaki Y."/>
            <person name="Nishi S."/>
            <person name="Hori S."/>
            <person name="Arai W."/>
            <person name="Tsubouchi T."/>
            <person name="Morono Y."/>
            <person name="Uchiyama I."/>
            <person name="Ito T."/>
            <person name="Fujiyama A."/>
            <person name="Inagaki F."/>
            <person name="Takami H."/>
        </authorList>
    </citation>
    <scope>NUCLEOTIDE SEQUENCE</scope>
    <source>
        <strain evidence="1">Expedition CK06-06</strain>
    </source>
</reference>
<dbReference type="EMBL" id="BART01013715">
    <property type="protein sequence ID" value="GAG80277.1"/>
    <property type="molecule type" value="Genomic_DNA"/>
</dbReference>
<comment type="caution">
    <text evidence="1">The sequence shown here is derived from an EMBL/GenBank/DDBJ whole genome shotgun (WGS) entry which is preliminary data.</text>
</comment>
<name>X1BGD9_9ZZZZ</name>
<protein>
    <submittedName>
        <fullName evidence="1">Uncharacterized protein</fullName>
    </submittedName>
</protein>
<feature type="non-terminal residue" evidence="1">
    <location>
        <position position="42"/>
    </location>
</feature>
<accession>X1BGD9</accession>
<evidence type="ECO:0000313" key="1">
    <source>
        <dbReference type="EMBL" id="GAG80277.1"/>
    </source>
</evidence>
<gene>
    <name evidence="1" type="ORF">S01H4_27871</name>
</gene>
<sequence>MNEDGWSLKDARICEQKEHGFCYYPSDIEILHKKLIADIQME</sequence>
<organism evidence="1">
    <name type="scientific">marine sediment metagenome</name>
    <dbReference type="NCBI Taxonomy" id="412755"/>
    <lineage>
        <taxon>unclassified sequences</taxon>
        <taxon>metagenomes</taxon>
        <taxon>ecological metagenomes</taxon>
    </lineage>
</organism>